<dbReference type="InterPro" id="IPR003439">
    <property type="entry name" value="ABC_transporter-like_ATP-bd"/>
</dbReference>
<organism evidence="11 12">
    <name type="scientific">Treponema saccharophilum DSM 2985</name>
    <dbReference type="NCBI Taxonomy" id="907348"/>
    <lineage>
        <taxon>Bacteria</taxon>
        <taxon>Pseudomonadati</taxon>
        <taxon>Spirochaetota</taxon>
        <taxon>Spirochaetia</taxon>
        <taxon>Spirochaetales</taxon>
        <taxon>Treponemataceae</taxon>
        <taxon>Treponema</taxon>
    </lineage>
</organism>
<proteinExistence type="predicted"/>
<dbReference type="OrthoDB" id="341671at2"/>
<evidence type="ECO:0000259" key="9">
    <source>
        <dbReference type="PROSITE" id="PS50893"/>
    </source>
</evidence>
<dbReference type="GO" id="GO:0016887">
    <property type="term" value="F:ATP hydrolysis activity"/>
    <property type="evidence" value="ECO:0007669"/>
    <property type="project" value="InterPro"/>
</dbReference>
<dbReference type="AlphaFoldDB" id="H7ENH4"/>
<keyword evidence="2" id="KW-0813">Transport</keyword>
<feature type="transmembrane region" description="Helical" evidence="8">
    <location>
        <begin position="64"/>
        <end position="86"/>
    </location>
</feature>
<keyword evidence="5" id="KW-0067">ATP-binding</keyword>
<dbReference type="GO" id="GO:0015421">
    <property type="term" value="F:ABC-type oligopeptide transporter activity"/>
    <property type="evidence" value="ECO:0007669"/>
    <property type="project" value="TreeGrafter"/>
</dbReference>
<evidence type="ECO:0000256" key="6">
    <source>
        <dbReference type="ARBA" id="ARBA00022989"/>
    </source>
</evidence>
<dbReference type="InterPro" id="IPR003593">
    <property type="entry name" value="AAA+_ATPase"/>
</dbReference>
<dbReference type="InterPro" id="IPR036640">
    <property type="entry name" value="ABC1_TM_sf"/>
</dbReference>
<evidence type="ECO:0000313" key="11">
    <source>
        <dbReference type="EMBL" id="EIC00902.1"/>
    </source>
</evidence>
<evidence type="ECO:0000256" key="7">
    <source>
        <dbReference type="ARBA" id="ARBA00023136"/>
    </source>
</evidence>
<keyword evidence="3 8" id="KW-0812">Transmembrane</keyword>
<dbReference type="PROSITE" id="PS50893">
    <property type="entry name" value="ABC_TRANSPORTER_2"/>
    <property type="match status" value="1"/>
</dbReference>
<dbReference type="FunFam" id="3.40.50.300:FF:000287">
    <property type="entry name" value="Multidrug ABC transporter ATP-binding protein"/>
    <property type="match status" value="1"/>
</dbReference>
<dbReference type="SUPFAM" id="SSF52540">
    <property type="entry name" value="P-loop containing nucleoside triphosphate hydrolases"/>
    <property type="match status" value="1"/>
</dbReference>
<evidence type="ECO:0000256" key="2">
    <source>
        <dbReference type="ARBA" id="ARBA00022448"/>
    </source>
</evidence>
<name>H7ENH4_9SPIR</name>
<feature type="domain" description="ABC transmembrane type-1" evidence="10">
    <location>
        <begin position="26"/>
        <end position="311"/>
    </location>
</feature>
<dbReference type="Gene3D" id="1.20.1560.10">
    <property type="entry name" value="ABC transporter type 1, transmembrane domain"/>
    <property type="match status" value="1"/>
</dbReference>
<evidence type="ECO:0000256" key="8">
    <source>
        <dbReference type="SAM" id="Phobius"/>
    </source>
</evidence>
<evidence type="ECO:0000256" key="4">
    <source>
        <dbReference type="ARBA" id="ARBA00022741"/>
    </source>
</evidence>
<comment type="caution">
    <text evidence="11">The sequence shown here is derived from an EMBL/GenBank/DDBJ whole genome shotgun (WGS) entry which is preliminary data.</text>
</comment>
<dbReference type="RefSeq" id="WP_002706066.1">
    <property type="nucleotide sequence ID" value="NZ_AGRW01000053.1"/>
</dbReference>
<dbReference type="EMBL" id="AGRW01000053">
    <property type="protein sequence ID" value="EIC00902.1"/>
    <property type="molecule type" value="Genomic_DNA"/>
</dbReference>
<gene>
    <name evidence="11" type="ORF">TresaDRAFT_0727</name>
</gene>
<dbReference type="CDD" id="cd18549">
    <property type="entry name" value="ABC_6TM_YwjA_like"/>
    <property type="match status" value="1"/>
</dbReference>
<keyword evidence="6 8" id="KW-1133">Transmembrane helix</keyword>
<dbReference type="InterPro" id="IPR039421">
    <property type="entry name" value="Type_1_exporter"/>
</dbReference>
<dbReference type="PANTHER" id="PTHR43394:SF1">
    <property type="entry name" value="ATP-BINDING CASSETTE SUB-FAMILY B MEMBER 10, MITOCHONDRIAL"/>
    <property type="match status" value="1"/>
</dbReference>
<keyword evidence="7 8" id="KW-0472">Membrane</keyword>
<feature type="transmembrane region" description="Helical" evidence="8">
    <location>
        <begin position="20"/>
        <end position="43"/>
    </location>
</feature>
<dbReference type="SMART" id="SM00382">
    <property type="entry name" value="AAA"/>
    <property type="match status" value="1"/>
</dbReference>
<comment type="subcellular location">
    <subcellularLocation>
        <location evidence="1">Cell membrane</location>
        <topology evidence="1">Multi-pass membrane protein</topology>
    </subcellularLocation>
</comment>
<feature type="transmembrane region" description="Helical" evidence="8">
    <location>
        <begin position="258"/>
        <end position="276"/>
    </location>
</feature>
<dbReference type="Pfam" id="PF00005">
    <property type="entry name" value="ABC_tran"/>
    <property type="match status" value="1"/>
</dbReference>
<feature type="domain" description="ABC transporter" evidence="9">
    <location>
        <begin position="345"/>
        <end position="579"/>
    </location>
</feature>
<evidence type="ECO:0000256" key="5">
    <source>
        <dbReference type="ARBA" id="ARBA00022840"/>
    </source>
</evidence>
<dbReference type="eggNOG" id="COG1132">
    <property type="taxonomic scope" value="Bacteria"/>
</dbReference>
<sequence length="589" mass="65023">MNFKKNDVFVFLSYFRGHAGLFAADIAFAVVISAIDIAFPVLSRHTLNGILPRYSSAPEQTAKAFAIVVAAGFALYFLRTAAQWFISYFGHLFGVYVEAAMRRDVFTHIENQGFGFFDKNRTGKIMSRASTDLFEIAELAHHGPEDLIISVLTLGGAFFVMMRIRWQLALIVFVSLPVMVLMTHFCKKRLMKTSKEVKSQTAEINAALESSISGARITKVFTNEEYEIKKFAESNASFVSAKKIYYKAMAGFRSGMDFATHILNVLVLAVGGFFIIKGKMTVGDLVAANLFVAAFLQPIRRLTNFVEQFSTGMAGFARFRELMETHEEMAESPDAAEIKNCRGDIEYKNVSFGYGSGTDVVENVSLSIPAGKTVALVGLSGGGKTTLCHLLPRFYEQRSGEILLDGTDTRNITLKSLRKQIGFVQQDVFLFASTIKENIAYGKPGASDEEIEEAARRAEILGDIQEMSGGFDTIVGERGIKLSGGQKQRVAIARVFLKNPPILVLDEATSALDSVTEQKIQGAFRELSKGRTTIVIAHRLSTIKHADIIAVVGNKGIVEQGTHEELMKKGGEYSMLYKAQMHTEMENEL</sequence>
<keyword evidence="4" id="KW-0547">Nucleotide-binding</keyword>
<keyword evidence="12" id="KW-1185">Reference proteome</keyword>
<dbReference type="Gene3D" id="3.40.50.300">
    <property type="entry name" value="P-loop containing nucleotide triphosphate hydrolases"/>
    <property type="match status" value="1"/>
</dbReference>
<dbReference type="InterPro" id="IPR017871">
    <property type="entry name" value="ABC_transporter-like_CS"/>
</dbReference>
<dbReference type="PROSITE" id="PS00211">
    <property type="entry name" value="ABC_TRANSPORTER_1"/>
    <property type="match status" value="1"/>
</dbReference>
<evidence type="ECO:0000313" key="12">
    <source>
        <dbReference type="Proteomes" id="UP000003571"/>
    </source>
</evidence>
<feature type="transmembrane region" description="Helical" evidence="8">
    <location>
        <begin position="164"/>
        <end position="185"/>
    </location>
</feature>
<dbReference type="GO" id="GO:0005524">
    <property type="term" value="F:ATP binding"/>
    <property type="evidence" value="ECO:0007669"/>
    <property type="project" value="UniProtKB-KW"/>
</dbReference>
<evidence type="ECO:0000259" key="10">
    <source>
        <dbReference type="PROSITE" id="PS50929"/>
    </source>
</evidence>
<dbReference type="InterPro" id="IPR027417">
    <property type="entry name" value="P-loop_NTPase"/>
</dbReference>
<reference evidence="11 12" key="1">
    <citation type="submission" date="2011-09" db="EMBL/GenBank/DDBJ databases">
        <title>The draft genome of Treponema saccharophilum DSM 2985.</title>
        <authorList>
            <consortium name="US DOE Joint Genome Institute (JGI-PGF)"/>
            <person name="Lucas S."/>
            <person name="Copeland A."/>
            <person name="Lapidus A."/>
            <person name="Glavina del Rio T."/>
            <person name="Dalin E."/>
            <person name="Tice H."/>
            <person name="Bruce D."/>
            <person name="Goodwin L."/>
            <person name="Pitluck S."/>
            <person name="Peters L."/>
            <person name="Kyrpides N."/>
            <person name="Mavromatis K."/>
            <person name="Ivanova N."/>
            <person name="Markowitz V."/>
            <person name="Cheng J.-F."/>
            <person name="Hugenholtz P."/>
            <person name="Woyke T."/>
            <person name="Wu D."/>
            <person name="Gronow S."/>
            <person name="Wellnitz S."/>
            <person name="Brambilla E."/>
            <person name="Klenk H.-P."/>
            <person name="Eisen J.A."/>
        </authorList>
    </citation>
    <scope>NUCLEOTIDE SEQUENCE [LARGE SCALE GENOMIC DNA]</scope>
    <source>
        <strain evidence="11 12">DSM 2985</strain>
    </source>
</reference>
<dbReference type="Pfam" id="PF00664">
    <property type="entry name" value="ABC_membrane"/>
    <property type="match status" value="1"/>
</dbReference>
<dbReference type="PANTHER" id="PTHR43394">
    <property type="entry name" value="ATP-DEPENDENT PERMEASE MDL1, MITOCHONDRIAL"/>
    <property type="match status" value="1"/>
</dbReference>
<dbReference type="PATRIC" id="fig|907348.3.peg.2495"/>
<dbReference type="InterPro" id="IPR011527">
    <property type="entry name" value="ABC1_TM_dom"/>
</dbReference>
<evidence type="ECO:0000256" key="1">
    <source>
        <dbReference type="ARBA" id="ARBA00004651"/>
    </source>
</evidence>
<dbReference type="GO" id="GO:0005886">
    <property type="term" value="C:plasma membrane"/>
    <property type="evidence" value="ECO:0007669"/>
    <property type="project" value="UniProtKB-SubCell"/>
</dbReference>
<dbReference type="SUPFAM" id="SSF90123">
    <property type="entry name" value="ABC transporter transmembrane region"/>
    <property type="match status" value="1"/>
</dbReference>
<dbReference type="STRING" id="907348.TresaDRAFT_0727"/>
<dbReference type="Proteomes" id="UP000003571">
    <property type="component" value="Unassembled WGS sequence"/>
</dbReference>
<dbReference type="PROSITE" id="PS50929">
    <property type="entry name" value="ABC_TM1F"/>
    <property type="match status" value="1"/>
</dbReference>
<accession>H7ENH4</accession>
<evidence type="ECO:0000256" key="3">
    <source>
        <dbReference type="ARBA" id="ARBA00022692"/>
    </source>
</evidence>
<protein>
    <submittedName>
        <fullName evidence="11">ABC transporter related protein</fullName>
    </submittedName>
</protein>